<gene>
    <name evidence="6" type="ORF">MSAN_00659200</name>
</gene>
<dbReference type="InterPro" id="IPR036866">
    <property type="entry name" value="RibonucZ/Hydroxyglut_hydro"/>
</dbReference>
<evidence type="ECO:0000313" key="6">
    <source>
        <dbReference type="EMBL" id="KAF7370279.1"/>
    </source>
</evidence>
<dbReference type="GO" id="GO:0016787">
    <property type="term" value="F:hydrolase activity"/>
    <property type="evidence" value="ECO:0007669"/>
    <property type="project" value="UniProtKB-KW"/>
</dbReference>
<protein>
    <submittedName>
        <fullName evidence="6">Metallo-beta-lactamase superfamily protein</fullName>
    </submittedName>
</protein>
<reference evidence="6" key="1">
    <citation type="submission" date="2020-05" db="EMBL/GenBank/DDBJ databases">
        <title>Mycena genomes resolve the evolution of fungal bioluminescence.</title>
        <authorList>
            <person name="Tsai I.J."/>
        </authorList>
    </citation>
    <scope>NUCLEOTIDE SEQUENCE</scope>
    <source>
        <strain evidence="6">160909Yilan</strain>
    </source>
</reference>
<dbReference type="PANTHER" id="PTHR42978">
    <property type="entry name" value="QUORUM-QUENCHING LACTONASE YTNP-RELATED-RELATED"/>
    <property type="match status" value="1"/>
</dbReference>
<keyword evidence="7" id="KW-1185">Reference proteome</keyword>
<keyword evidence="5" id="KW-0732">Signal</keyword>
<dbReference type="OrthoDB" id="10250730at2759"/>
<dbReference type="Proteomes" id="UP000623467">
    <property type="component" value="Unassembled WGS sequence"/>
</dbReference>
<comment type="similarity">
    <text evidence="1">Belongs to the metallo-beta-lactamase superfamily.</text>
</comment>
<feature type="signal peptide" evidence="5">
    <location>
        <begin position="1"/>
        <end position="18"/>
    </location>
</feature>
<dbReference type="EMBL" id="JACAZH010000004">
    <property type="protein sequence ID" value="KAF7370279.1"/>
    <property type="molecule type" value="Genomic_DNA"/>
</dbReference>
<evidence type="ECO:0000256" key="3">
    <source>
        <dbReference type="ARBA" id="ARBA00022801"/>
    </source>
</evidence>
<feature type="chain" id="PRO_5034123889" evidence="5">
    <location>
        <begin position="19"/>
        <end position="369"/>
    </location>
</feature>
<dbReference type="AlphaFoldDB" id="A0A8H6Z4A1"/>
<dbReference type="GO" id="GO:0046872">
    <property type="term" value="F:metal ion binding"/>
    <property type="evidence" value="ECO:0007669"/>
    <property type="project" value="UniProtKB-KW"/>
</dbReference>
<evidence type="ECO:0000256" key="5">
    <source>
        <dbReference type="SAM" id="SignalP"/>
    </source>
</evidence>
<dbReference type="InterPro" id="IPR051013">
    <property type="entry name" value="MBL_superfamily_lactonases"/>
</dbReference>
<keyword evidence="4" id="KW-0862">Zinc</keyword>
<dbReference type="PANTHER" id="PTHR42978:SF5">
    <property type="entry name" value="METALLO-BETA-LACTAMASE DOMAIN-CONTAINING PROTEIN"/>
    <property type="match status" value="1"/>
</dbReference>
<evidence type="ECO:0000256" key="2">
    <source>
        <dbReference type="ARBA" id="ARBA00022723"/>
    </source>
</evidence>
<evidence type="ECO:0000256" key="1">
    <source>
        <dbReference type="ARBA" id="ARBA00007749"/>
    </source>
</evidence>
<sequence>MRLLWNLFPIVLVAKTSASYLDFGIPASTATVDVRVFHVANATAVNETHAFILPVLPGHDSTSFPMHAFLIEHGISHKRLMFDLGIRKDTSNFAPSVTSLIPGVFQVDPHKDIIELLQDGGINLTSIDAGDMSKFANTTGLVIGSTTDTSTYPTFPNATLQESDFAGHNITKLDFTVAELTFSGLKAIDYFDDGSFYLLDTPGHQLGHLTAIARVTPTSFVVLGGDTFHHAGQARPQPQFQKLYPCPAHLLEESKSSISTDYFWSSGSRDGDFDILTRAQPLLTTSDLPDSFYADPVKADVSLAKLSTFDADPDFFVVVAHDSSLSSTIPLFPASISNWKETRLKENVVWNFIDTANPAFAFSPINSTL</sequence>
<dbReference type="SUPFAM" id="SSF56281">
    <property type="entry name" value="Metallo-hydrolase/oxidoreductase"/>
    <property type="match status" value="1"/>
</dbReference>
<proteinExistence type="inferred from homology"/>
<comment type="caution">
    <text evidence="6">The sequence shown here is derived from an EMBL/GenBank/DDBJ whole genome shotgun (WGS) entry which is preliminary data.</text>
</comment>
<name>A0A8H6Z4A1_9AGAR</name>
<evidence type="ECO:0000313" key="7">
    <source>
        <dbReference type="Proteomes" id="UP000623467"/>
    </source>
</evidence>
<accession>A0A8H6Z4A1</accession>
<keyword evidence="2" id="KW-0479">Metal-binding</keyword>
<keyword evidence="3" id="KW-0378">Hydrolase</keyword>
<dbReference type="Gene3D" id="3.60.15.10">
    <property type="entry name" value="Ribonuclease Z/Hydroxyacylglutathione hydrolase-like"/>
    <property type="match status" value="1"/>
</dbReference>
<evidence type="ECO:0000256" key="4">
    <source>
        <dbReference type="ARBA" id="ARBA00022833"/>
    </source>
</evidence>
<organism evidence="6 7">
    <name type="scientific">Mycena sanguinolenta</name>
    <dbReference type="NCBI Taxonomy" id="230812"/>
    <lineage>
        <taxon>Eukaryota</taxon>
        <taxon>Fungi</taxon>
        <taxon>Dikarya</taxon>
        <taxon>Basidiomycota</taxon>
        <taxon>Agaricomycotina</taxon>
        <taxon>Agaricomycetes</taxon>
        <taxon>Agaricomycetidae</taxon>
        <taxon>Agaricales</taxon>
        <taxon>Marasmiineae</taxon>
        <taxon>Mycenaceae</taxon>
        <taxon>Mycena</taxon>
    </lineage>
</organism>